<gene>
    <name evidence="1" type="primary">PPUP8070</name>
</gene>
<proteinExistence type="predicted"/>
<reference evidence="1" key="1">
    <citation type="submission" date="2014-12" db="EMBL/GenBank/DDBJ databases">
        <title>Parallel Evolution in Life History Adaptation Evident in the Tissue-Specific Poeciliopsis prolifica transcriptome.</title>
        <authorList>
            <person name="Jue N.K."/>
            <person name="Foley R.J."/>
            <person name="Obergfell C."/>
            <person name="Reznick D.N."/>
            <person name="O'Neill R.J."/>
            <person name="O'Neill M.J."/>
        </authorList>
    </citation>
    <scope>NUCLEOTIDE SEQUENCE</scope>
</reference>
<sequence>MKSEVDTQHHKDSRSDLFPFYFGGAMRARGKLFDMFCVSEARRAMEKPNVEGTSEHLILFYPFVRGWGCGGFRMGWEREWLAPPVTEIREEPNLFSMYAAAAAKDQHSPPTPT</sequence>
<evidence type="ECO:0000313" key="1">
    <source>
        <dbReference type="EMBL" id="JAO06119.1"/>
    </source>
</evidence>
<accession>A0A0S7ELW1</accession>
<name>A0A0S7ELW1_9TELE</name>
<feature type="non-terminal residue" evidence="1">
    <location>
        <position position="113"/>
    </location>
</feature>
<protein>
    <submittedName>
        <fullName evidence="1">PPUP8070</fullName>
    </submittedName>
</protein>
<dbReference type="AlphaFoldDB" id="A0A0S7ELW1"/>
<organism evidence="1">
    <name type="scientific">Poeciliopsis prolifica</name>
    <name type="common">blackstripe livebearer</name>
    <dbReference type="NCBI Taxonomy" id="188132"/>
    <lineage>
        <taxon>Eukaryota</taxon>
        <taxon>Metazoa</taxon>
        <taxon>Chordata</taxon>
        <taxon>Craniata</taxon>
        <taxon>Vertebrata</taxon>
        <taxon>Euteleostomi</taxon>
        <taxon>Actinopterygii</taxon>
        <taxon>Neopterygii</taxon>
        <taxon>Teleostei</taxon>
        <taxon>Neoteleostei</taxon>
        <taxon>Acanthomorphata</taxon>
        <taxon>Ovalentaria</taxon>
        <taxon>Atherinomorphae</taxon>
        <taxon>Cyprinodontiformes</taxon>
        <taxon>Poeciliidae</taxon>
        <taxon>Poeciliinae</taxon>
        <taxon>Poeciliopsis</taxon>
    </lineage>
</organism>
<dbReference type="EMBL" id="GBYX01475557">
    <property type="protein sequence ID" value="JAO06119.1"/>
    <property type="molecule type" value="Transcribed_RNA"/>
</dbReference>